<evidence type="ECO:0000313" key="3">
    <source>
        <dbReference type="Proteomes" id="UP001320766"/>
    </source>
</evidence>
<dbReference type="CDD" id="cd00531">
    <property type="entry name" value="NTF2_like"/>
    <property type="match status" value="1"/>
</dbReference>
<protein>
    <recommendedName>
        <fullName evidence="1">SnoaL-like domain-containing protein</fullName>
    </recommendedName>
</protein>
<reference evidence="2 3" key="1">
    <citation type="submission" date="2022-06" db="EMBL/GenBank/DDBJ databases">
        <title>Sequencing the genomes of 1000 actinobacteria strains.</title>
        <authorList>
            <person name="Klenk H.-P."/>
        </authorList>
    </citation>
    <scope>NUCLEOTIDE SEQUENCE [LARGE SCALE GENOMIC DNA]</scope>
    <source>
        <strain evidence="2 3">DSM 44170</strain>
    </source>
</reference>
<dbReference type="EMBL" id="JAMZEC010000001">
    <property type="protein sequence ID" value="MCP2344084.1"/>
    <property type="molecule type" value="Genomic_DNA"/>
</dbReference>
<feature type="domain" description="SnoaL-like" evidence="1">
    <location>
        <begin position="5"/>
        <end position="127"/>
    </location>
</feature>
<accession>A0ABT1JQT7</accession>
<dbReference type="InterPro" id="IPR037401">
    <property type="entry name" value="SnoaL-like"/>
</dbReference>
<dbReference type="Pfam" id="PF13577">
    <property type="entry name" value="SnoaL_4"/>
    <property type="match status" value="1"/>
</dbReference>
<keyword evidence="3" id="KW-1185">Reference proteome</keyword>
<organism evidence="2 3">
    <name type="scientific">Nonomuraea roseoviolacea subsp. carminata</name>
    <dbReference type="NCBI Taxonomy" id="160689"/>
    <lineage>
        <taxon>Bacteria</taxon>
        <taxon>Bacillati</taxon>
        <taxon>Actinomycetota</taxon>
        <taxon>Actinomycetes</taxon>
        <taxon>Streptosporangiales</taxon>
        <taxon>Streptosporangiaceae</taxon>
        <taxon>Nonomuraea</taxon>
    </lineage>
</organism>
<sequence>MDAQYAQAQHFYARQMQLLDAGSTDEWAATFTEDGVFEVGDSAVHGSEDIARAARKVADEFAAAGVQRRHWIGMLTVTPGGDGELTARSYALVLEIPTGGEVVVRRSTVCTDRLVRSDGQWRVKHRRVTRDGLDPA</sequence>
<dbReference type="Proteomes" id="UP001320766">
    <property type="component" value="Unassembled WGS sequence"/>
</dbReference>
<dbReference type="Gene3D" id="3.10.450.50">
    <property type="match status" value="1"/>
</dbReference>
<name>A0ABT1JQT7_9ACTN</name>
<dbReference type="RefSeq" id="WP_253765056.1">
    <property type="nucleotide sequence ID" value="NZ_BAAAVE010000024.1"/>
</dbReference>
<dbReference type="SUPFAM" id="SSF54427">
    <property type="entry name" value="NTF2-like"/>
    <property type="match status" value="1"/>
</dbReference>
<comment type="caution">
    <text evidence="2">The sequence shown here is derived from an EMBL/GenBank/DDBJ whole genome shotgun (WGS) entry which is preliminary data.</text>
</comment>
<evidence type="ECO:0000313" key="2">
    <source>
        <dbReference type="EMBL" id="MCP2344084.1"/>
    </source>
</evidence>
<gene>
    <name evidence="2" type="ORF">HD595_000206</name>
</gene>
<proteinExistence type="predicted"/>
<evidence type="ECO:0000259" key="1">
    <source>
        <dbReference type="Pfam" id="PF13577"/>
    </source>
</evidence>
<dbReference type="InterPro" id="IPR032710">
    <property type="entry name" value="NTF2-like_dom_sf"/>
</dbReference>